<feature type="transmembrane region" description="Helical" evidence="7">
    <location>
        <begin position="12"/>
        <end position="31"/>
    </location>
</feature>
<evidence type="ECO:0000259" key="8">
    <source>
        <dbReference type="Pfam" id="PF00892"/>
    </source>
</evidence>
<dbReference type="InterPro" id="IPR037185">
    <property type="entry name" value="EmrE-like"/>
</dbReference>
<dbReference type="PANTHER" id="PTHR32322">
    <property type="entry name" value="INNER MEMBRANE TRANSPORTER"/>
    <property type="match status" value="1"/>
</dbReference>
<keyword evidence="3" id="KW-1003">Cell membrane</keyword>
<reference evidence="9 10" key="1">
    <citation type="submission" date="2017-06" db="EMBL/GenBank/DDBJ databases">
        <title>Draft genome sequence of anaerobic fermentative bacterium Anaeromicrobium sediminis DY2726D isolated from West Pacific Ocean sediments.</title>
        <authorList>
            <person name="Zeng X."/>
        </authorList>
    </citation>
    <scope>NUCLEOTIDE SEQUENCE [LARGE SCALE GENOMIC DNA]</scope>
    <source>
        <strain evidence="9 10">DY2726D</strain>
    </source>
</reference>
<dbReference type="GO" id="GO:0005886">
    <property type="term" value="C:plasma membrane"/>
    <property type="evidence" value="ECO:0007669"/>
    <property type="project" value="UniProtKB-SubCell"/>
</dbReference>
<feature type="transmembrane region" description="Helical" evidence="7">
    <location>
        <begin position="43"/>
        <end position="62"/>
    </location>
</feature>
<comment type="caution">
    <text evidence="9">The sequence shown here is derived from an EMBL/GenBank/DDBJ whole genome shotgun (WGS) entry which is preliminary data.</text>
</comment>
<evidence type="ECO:0000256" key="2">
    <source>
        <dbReference type="ARBA" id="ARBA00007362"/>
    </source>
</evidence>
<protein>
    <recommendedName>
        <fullName evidence="8">EamA domain-containing protein</fullName>
    </recommendedName>
</protein>
<feature type="domain" description="EamA" evidence="8">
    <location>
        <begin position="15"/>
        <end position="146"/>
    </location>
</feature>
<evidence type="ECO:0000256" key="7">
    <source>
        <dbReference type="SAM" id="Phobius"/>
    </source>
</evidence>
<evidence type="ECO:0000256" key="4">
    <source>
        <dbReference type="ARBA" id="ARBA00022692"/>
    </source>
</evidence>
<dbReference type="PANTHER" id="PTHR32322:SF18">
    <property type="entry name" value="S-ADENOSYLMETHIONINE_S-ADENOSYLHOMOCYSTEINE TRANSPORTER"/>
    <property type="match status" value="1"/>
</dbReference>
<evidence type="ECO:0000256" key="5">
    <source>
        <dbReference type="ARBA" id="ARBA00022989"/>
    </source>
</evidence>
<feature type="transmembrane region" description="Helical" evidence="7">
    <location>
        <begin position="227"/>
        <end position="246"/>
    </location>
</feature>
<dbReference type="InterPro" id="IPR000620">
    <property type="entry name" value="EamA_dom"/>
</dbReference>
<feature type="transmembrane region" description="Helical" evidence="7">
    <location>
        <begin position="258"/>
        <end position="276"/>
    </location>
</feature>
<dbReference type="AlphaFoldDB" id="A0A267MIF5"/>
<comment type="similarity">
    <text evidence="2">Belongs to the EamA transporter family.</text>
</comment>
<name>A0A267MIF5_9FIRM</name>
<sequence length="315" mass="35258">MKGWSVVSKKNILPYICAVIVFCIWGLSFIFTKQAIVNVDVYHFLGLRFGTAAIVLLVLKLLNIIKLNYTKEDLYKLLLLSTIQPLAYFILEINALKVNTTSEVGIMMALIPVFVAILAPFFLDEKPSKSQFAFILMSVSGVIFMIVMKGLTLQINLYGMSILLLAVISGAFYNILARKFSSDCTPVEITFVMMWLGAIVFNSISIYKHIRLGNLNEYFVPLQDNNVLISVLYLGILASIVAFFLFNYNLSKLSASNVAVFANFTTVVSILAGVFIYGEPFYWYQVVGTIIILIGVAGTNYLGTKDHLKVQDERR</sequence>
<evidence type="ECO:0000256" key="6">
    <source>
        <dbReference type="ARBA" id="ARBA00023136"/>
    </source>
</evidence>
<evidence type="ECO:0000313" key="9">
    <source>
        <dbReference type="EMBL" id="PAB59227.1"/>
    </source>
</evidence>
<dbReference type="Pfam" id="PF00892">
    <property type="entry name" value="EamA"/>
    <property type="match status" value="2"/>
</dbReference>
<feature type="transmembrane region" description="Helical" evidence="7">
    <location>
        <begin position="157"/>
        <end position="177"/>
    </location>
</feature>
<proteinExistence type="inferred from homology"/>
<feature type="transmembrane region" description="Helical" evidence="7">
    <location>
        <begin position="103"/>
        <end position="123"/>
    </location>
</feature>
<comment type="subcellular location">
    <subcellularLocation>
        <location evidence="1">Cell membrane</location>
        <topology evidence="1">Multi-pass membrane protein</topology>
    </subcellularLocation>
</comment>
<evidence type="ECO:0000313" key="10">
    <source>
        <dbReference type="Proteomes" id="UP000216024"/>
    </source>
</evidence>
<accession>A0A267MIF5</accession>
<keyword evidence="6 7" id="KW-0472">Membrane</keyword>
<keyword evidence="5 7" id="KW-1133">Transmembrane helix</keyword>
<feature type="domain" description="EamA" evidence="8">
    <location>
        <begin position="158"/>
        <end position="300"/>
    </location>
</feature>
<feature type="transmembrane region" description="Helical" evidence="7">
    <location>
        <begin position="74"/>
        <end position="91"/>
    </location>
</feature>
<dbReference type="InterPro" id="IPR050638">
    <property type="entry name" value="AA-Vitamin_Transporters"/>
</dbReference>
<evidence type="ECO:0000256" key="1">
    <source>
        <dbReference type="ARBA" id="ARBA00004651"/>
    </source>
</evidence>
<keyword evidence="4 7" id="KW-0812">Transmembrane</keyword>
<dbReference type="Proteomes" id="UP000216024">
    <property type="component" value="Unassembled WGS sequence"/>
</dbReference>
<gene>
    <name evidence="9" type="ORF">CCE28_11960</name>
</gene>
<feature type="transmembrane region" description="Helical" evidence="7">
    <location>
        <begin position="282"/>
        <end position="302"/>
    </location>
</feature>
<feature type="transmembrane region" description="Helical" evidence="7">
    <location>
        <begin position="189"/>
        <end position="207"/>
    </location>
</feature>
<organism evidence="9 10">
    <name type="scientific">Anaeromicrobium sediminis</name>
    <dbReference type="NCBI Taxonomy" id="1478221"/>
    <lineage>
        <taxon>Bacteria</taxon>
        <taxon>Bacillati</taxon>
        <taxon>Bacillota</taxon>
        <taxon>Clostridia</taxon>
        <taxon>Peptostreptococcales</taxon>
        <taxon>Thermotaleaceae</taxon>
        <taxon>Anaeromicrobium</taxon>
    </lineage>
</organism>
<dbReference type="Gene3D" id="1.10.3730.20">
    <property type="match status" value="1"/>
</dbReference>
<dbReference type="OrthoDB" id="37139at2"/>
<feature type="transmembrane region" description="Helical" evidence="7">
    <location>
        <begin position="132"/>
        <end position="151"/>
    </location>
</feature>
<dbReference type="SUPFAM" id="SSF103481">
    <property type="entry name" value="Multidrug resistance efflux transporter EmrE"/>
    <property type="match status" value="2"/>
</dbReference>
<keyword evidence="10" id="KW-1185">Reference proteome</keyword>
<evidence type="ECO:0000256" key="3">
    <source>
        <dbReference type="ARBA" id="ARBA00022475"/>
    </source>
</evidence>
<dbReference type="EMBL" id="NIBG01000009">
    <property type="protein sequence ID" value="PAB59227.1"/>
    <property type="molecule type" value="Genomic_DNA"/>
</dbReference>